<dbReference type="InterPro" id="IPR036188">
    <property type="entry name" value="FAD/NAD-bd_sf"/>
</dbReference>
<gene>
    <name evidence="5" type="ORF">SYYSPA8_21725</name>
</gene>
<dbReference type="PANTHER" id="PTHR10668:SF103">
    <property type="entry name" value="PYRIDINE NUCLEOTIDE-DISULFIDE OXIDOREDUCTASE DOMAIN-CONTAINING PROTEIN 2"/>
    <property type="match status" value="1"/>
</dbReference>
<dbReference type="Gene3D" id="3.50.50.60">
    <property type="entry name" value="FAD/NAD(P)-binding domain"/>
    <property type="match status" value="2"/>
</dbReference>
<keyword evidence="6" id="KW-1185">Reference proteome</keyword>
<evidence type="ECO:0000256" key="1">
    <source>
        <dbReference type="ARBA" id="ARBA00037217"/>
    </source>
</evidence>
<dbReference type="Proteomes" id="UP001291653">
    <property type="component" value="Unassembled WGS sequence"/>
</dbReference>
<evidence type="ECO:0000259" key="4">
    <source>
        <dbReference type="Pfam" id="PF01593"/>
    </source>
</evidence>
<accession>A0ABQ5P2Y7</accession>
<proteinExistence type="predicted"/>
<comment type="subunit">
    <text evidence="2">Interacts with COX5B; this interaction may contribute to localize PYROXD2 to the inner face of the inner mitochondrial membrane.</text>
</comment>
<protein>
    <recommendedName>
        <fullName evidence="3">Pyridine nucleotide-disulfide oxidoreductase domain-containing protein 2</fullName>
    </recommendedName>
</protein>
<dbReference type="InterPro" id="IPR002937">
    <property type="entry name" value="Amino_oxidase"/>
</dbReference>
<evidence type="ECO:0000313" key="6">
    <source>
        <dbReference type="Proteomes" id="UP001291653"/>
    </source>
</evidence>
<dbReference type="PANTHER" id="PTHR10668">
    <property type="entry name" value="PHYTOENE DEHYDROGENASE"/>
    <property type="match status" value="1"/>
</dbReference>
<comment type="caution">
    <text evidence="5">The sequence shown here is derived from an EMBL/GenBank/DDBJ whole genome shotgun (WGS) entry which is preliminary data.</text>
</comment>
<dbReference type="RefSeq" id="WP_323448976.1">
    <property type="nucleotide sequence ID" value="NZ_BSBI01000009.1"/>
</dbReference>
<feature type="domain" description="Amine oxidase" evidence="4">
    <location>
        <begin position="38"/>
        <end position="320"/>
    </location>
</feature>
<sequence length="533" mass="55778">MPVPDSPAHASSVPDSSAHASPAHASYDAVIVGGGHNGLVAAAYLARAGRTVLVLERSAATGGAAVSARPFAGVDARLSRYSYLVSLLPQKIVRDLGLSFTTRRRRISSYTPSGTGGLLVGGDGTRASFARTTGGEREYAAWREFQALTGRVAARVFPTLTGPLPRREELRAAVDDETAWRALFEEPIGVAIEERFRSDLVRGVVLTDALIGTFADAHDPGLAQNRCFLYHVVGGGTGDWNVPVGGMGALTDALAGAARAAGAEILTRHEALHIHPEGTGAEVGYRTDHGEGAVAARQVLVNASPTELAALLGDEPPPPAAAPEGAQFKVNMVLRRLPRLRDRSVDPRDAFAGTFHVSEGYEQLATAYREAAGGSLPSAPPSEIYCHTLTDPSILGPGPAADGYQTLTLFGLHTPARLFAADPEGTRARLLAATLAELDRHLAEPIADCLAPDALGEPCVEARTPLDLARELRLPGGHIFHRDLSFPYATEETGRWGVETRHPAVLLCGAGAVRGGGVSGIPGHNAAMAALGH</sequence>
<evidence type="ECO:0000256" key="3">
    <source>
        <dbReference type="ARBA" id="ARBA00040298"/>
    </source>
</evidence>
<evidence type="ECO:0000256" key="2">
    <source>
        <dbReference type="ARBA" id="ARBA00038825"/>
    </source>
</evidence>
<name>A0ABQ5P2Y7_9ACTN</name>
<comment type="function">
    <text evidence="1">Probable oxidoreductase that may play a role as regulator of mitochondrial function.</text>
</comment>
<evidence type="ECO:0000313" key="5">
    <source>
        <dbReference type="EMBL" id="GLF96964.1"/>
    </source>
</evidence>
<dbReference type="SUPFAM" id="SSF51905">
    <property type="entry name" value="FAD/NAD(P)-binding domain"/>
    <property type="match status" value="1"/>
</dbReference>
<reference evidence="5 6" key="1">
    <citation type="submission" date="2022-10" db="EMBL/GenBank/DDBJ databases">
        <title>Draft genome sequence of Streptomyces sp. YSPA8.</title>
        <authorList>
            <person name="Moriuchi R."/>
            <person name="Dohra H."/>
            <person name="Yamamura H."/>
            <person name="Kodani S."/>
        </authorList>
    </citation>
    <scope>NUCLEOTIDE SEQUENCE [LARGE SCALE GENOMIC DNA]</scope>
    <source>
        <strain evidence="5 6">YSPA8</strain>
    </source>
</reference>
<dbReference type="EMBL" id="BSBI01000009">
    <property type="protein sequence ID" value="GLF96964.1"/>
    <property type="molecule type" value="Genomic_DNA"/>
</dbReference>
<dbReference type="Pfam" id="PF01593">
    <property type="entry name" value="Amino_oxidase"/>
    <property type="match status" value="1"/>
</dbReference>
<organism evidence="5 6">
    <name type="scientific">Streptomyces yaizuensis</name>
    <dbReference type="NCBI Taxonomy" id="2989713"/>
    <lineage>
        <taxon>Bacteria</taxon>
        <taxon>Bacillati</taxon>
        <taxon>Actinomycetota</taxon>
        <taxon>Actinomycetes</taxon>
        <taxon>Kitasatosporales</taxon>
        <taxon>Streptomycetaceae</taxon>
        <taxon>Streptomyces</taxon>
    </lineage>
</organism>